<dbReference type="Gene3D" id="3.30.420.10">
    <property type="entry name" value="Ribonuclease H-like superfamily/Ribonuclease H"/>
    <property type="match status" value="1"/>
</dbReference>
<name>A0A1X7URP5_AMPQE</name>
<evidence type="ECO:0000313" key="1">
    <source>
        <dbReference type="EnsemblMetazoa" id="Aqu2.1.30341_001"/>
    </source>
</evidence>
<organism evidence="1">
    <name type="scientific">Amphimedon queenslandica</name>
    <name type="common">Sponge</name>
    <dbReference type="NCBI Taxonomy" id="400682"/>
    <lineage>
        <taxon>Eukaryota</taxon>
        <taxon>Metazoa</taxon>
        <taxon>Porifera</taxon>
        <taxon>Demospongiae</taxon>
        <taxon>Heteroscleromorpha</taxon>
        <taxon>Haplosclerida</taxon>
        <taxon>Niphatidae</taxon>
        <taxon>Amphimedon</taxon>
    </lineage>
</organism>
<dbReference type="InParanoid" id="A0A1X7URP5"/>
<protein>
    <recommendedName>
        <fullName evidence="2">Integrase catalytic domain-containing protein</fullName>
    </recommendedName>
</protein>
<proteinExistence type="predicted"/>
<dbReference type="AlphaFoldDB" id="A0A1X7URP5"/>
<dbReference type="PANTHER" id="PTHR47331">
    <property type="entry name" value="PHD-TYPE DOMAIN-CONTAINING PROTEIN"/>
    <property type="match status" value="1"/>
</dbReference>
<dbReference type="SUPFAM" id="SSF53098">
    <property type="entry name" value="Ribonuclease H-like"/>
    <property type="match status" value="1"/>
</dbReference>
<dbReference type="OMA" id="YEEMPTI"/>
<evidence type="ECO:0008006" key="2">
    <source>
        <dbReference type="Google" id="ProtNLM"/>
    </source>
</evidence>
<dbReference type="InterPro" id="IPR036397">
    <property type="entry name" value="RNaseH_sf"/>
</dbReference>
<dbReference type="EnsemblMetazoa" id="Aqu2.1.30341_001">
    <property type="protein sequence ID" value="Aqu2.1.30341_001"/>
    <property type="gene ID" value="Aqu2.1.30341"/>
</dbReference>
<sequence length="187" mass="21672">MDPYLLRIVSMKWVEKSFKRFIAQRGLPWRVLSDNAKTFKRAAQLLREIVEHKDSSYYLAEYKIQWSFNIEKLPWWGGVFGRLICSVKRCHKKIVGRSRLTHEELLTVITDVVMIINSRPLSYITQDDLEEPIAPSHLLIGRRLISLSEQDLCCDEEEELHNCCQGECPFSVESLVNFGSLGRGNIS</sequence>
<reference evidence="1" key="1">
    <citation type="submission" date="2017-05" db="UniProtKB">
        <authorList>
            <consortium name="EnsemblMetazoa"/>
        </authorList>
    </citation>
    <scope>IDENTIFICATION</scope>
</reference>
<dbReference type="InterPro" id="IPR012337">
    <property type="entry name" value="RNaseH-like_sf"/>
</dbReference>
<dbReference type="GO" id="GO:0003676">
    <property type="term" value="F:nucleic acid binding"/>
    <property type="evidence" value="ECO:0007669"/>
    <property type="project" value="InterPro"/>
</dbReference>
<accession>A0A1X7URP5</accession>